<organism evidence="1">
    <name type="scientific">Sus scrofa</name>
    <name type="common">Pig</name>
    <dbReference type="NCBI Taxonomy" id="9823"/>
    <lineage>
        <taxon>Eukaryota</taxon>
        <taxon>Metazoa</taxon>
        <taxon>Chordata</taxon>
        <taxon>Craniata</taxon>
        <taxon>Vertebrata</taxon>
        <taxon>Euteleostomi</taxon>
        <taxon>Mammalia</taxon>
        <taxon>Eutheria</taxon>
        <taxon>Laurasiatheria</taxon>
        <taxon>Artiodactyla</taxon>
        <taxon>Suina</taxon>
        <taxon>Suidae</taxon>
        <taxon>Sus</taxon>
    </lineage>
</organism>
<reference evidence="1" key="1">
    <citation type="journal article" date="2019" name="PeerJ">
        <title>Genes of the pig, Sus scrofa, reconstructed with EvidentialGene.</title>
        <authorList>
            <person name="Gilbert D.G."/>
        </authorList>
    </citation>
    <scope>NUCLEOTIDE SEQUENCE</scope>
</reference>
<proteinExistence type="predicted"/>
<dbReference type="EMBL" id="DQIR01045133">
    <property type="protein sequence ID" value="HDA00609.1"/>
    <property type="molecule type" value="Transcribed_RNA"/>
</dbReference>
<accession>A0A480IH29</accession>
<name>A0A480IH29_PIG</name>
<dbReference type="AlphaFoldDB" id="A0A480IH29"/>
<sequence>METLCGRGMMLKVRLPEAPNRSHEASMPPRPPHLSFLWSGGHGDSRPLYHLVPGLGCDGSFSVSGPQAGPGSFLVPFLSPSKPSPWPSEKLVSSVLKCLLLPLPVPLQPQGGSGRLAPLSNPQLHIMEQLLAFSFLKVEEMSSERLGRWSSRLERLRTGLFGGTGLGLFRHTMDAVRKMLWMLFSEVKAEPSK</sequence>
<evidence type="ECO:0000313" key="1">
    <source>
        <dbReference type="EMBL" id="HDA35980.1"/>
    </source>
</evidence>
<protein>
    <submittedName>
        <fullName evidence="1">Rho-related GTP-binding protein Rho6</fullName>
    </submittedName>
</protein>
<dbReference type="EMBL" id="DQIR01082704">
    <property type="protein sequence ID" value="HDA38180.1"/>
    <property type="molecule type" value="Transcribed_RNA"/>
</dbReference>
<dbReference type="EMBL" id="DQIR01080504">
    <property type="protein sequence ID" value="HDA35980.1"/>
    <property type="molecule type" value="Transcribed_RNA"/>
</dbReference>